<name>A0A6C0F0M5_9ZZZZ</name>
<reference evidence="1" key="1">
    <citation type="journal article" date="2020" name="Nature">
        <title>Giant virus diversity and host interactions through global metagenomics.</title>
        <authorList>
            <person name="Schulz F."/>
            <person name="Roux S."/>
            <person name="Paez-Espino D."/>
            <person name="Jungbluth S."/>
            <person name="Walsh D.A."/>
            <person name="Denef V.J."/>
            <person name="McMahon K.D."/>
            <person name="Konstantinidis K.T."/>
            <person name="Eloe-Fadrosh E.A."/>
            <person name="Kyrpides N.C."/>
            <person name="Woyke T."/>
        </authorList>
    </citation>
    <scope>NUCLEOTIDE SEQUENCE</scope>
    <source>
        <strain evidence="1">GVMAG-M-3300009180-1</strain>
    </source>
</reference>
<proteinExistence type="predicted"/>
<accession>A0A6C0F0M5</accession>
<sequence>MDINKTIYFKTDENTFLNEHCIRWVKKMNDCFEVCIKPSGCYPKDTHKICKVNNPDNYNKLSAHLNLWI</sequence>
<organism evidence="1">
    <name type="scientific">viral metagenome</name>
    <dbReference type="NCBI Taxonomy" id="1070528"/>
    <lineage>
        <taxon>unclassified sequences</taxon>
        <taxon>metagenomes</taxon>
        <taxon>organismal metagenomes</taxon>
    </lineage>
</organism>
<dbReference type="EMBL" id="MN739012">
    <property type="protein sequence ID" value="QHT35027.1"/>
    <property type="molecule type" value="Genomic_DNA"/>
</dbReference>
<protein>
    <submittedName>
        <fullName evidence="1">Uncharacterized protein</fullName>
    </submittedName>
</protein>
<dbReference type="AlphaFoldDB" id="A0A6C0F0M5"/>
<evidence type="ECO:0000313" key="1">
    <source>
        <dbReference type="EMBL" id="QHT35027.1"/>
    </source>
</evidence>